<name>A0ABY0A274_9BURK</name>
<accession>A0ABY0A274</accession>
<evidence type="ECO:0000259" key="1">
    <source>
        <dbReference type="Pfam" id="PF06527"/>
    </source>
</evidence>
<proteinExistence type="predicted"/>
<dbReference type="InterPro" id="IPR009492">
    <property type="entry name" value="TniQ"/>
</dbReference>
<dbReference type="EMBL" id="RXFQ01000015">
    <property type="protein sequence ID" value="RSZ31626.1"/>
    <property type="molecule type" value="Genomic_DNA"/>
</dbReference>
<keyword evidence="3" id="KW-1185">Reference proteome</keyword>
<gene>
    <name evidence="2" type="ORF">EJO66_22925</name>
</gene>
<evidence type="ECO:0000313" key="2">
    <source>
        <dbReference type="EMBL" id="RSZ31626.1"/>
    </source>
</evidence>
<sequence length="295" mass="31895">MPKADKEPHGLIGLSMPLPLESPASWLTRAALSQGETVAALLAHLNLSRIRDFDLAIASEAGRKVMAHCGLSEQFALATKIFGRLKGLGNTGANLLLATREGRPRARYCPHCLLAQRESYFEIHCRFVPWRFCPLHHCLLEDACPHCRHPVVLPFDMVLAGAKNSGVGYLSQCQSCAGALTAAQAVALDSLRLSDWDRTLLKNGRATLAALRDGVVCIDDQVATPLSNLKRLARMGALPMRADQLTADAARQTLAARAASERRPRSQGGTHIFLFGSKYLGKSGIGEEPSHGRSS</sequence>
<feature type="domain" description="TniQ" evidence="1">
    <location>
        <begin position="17"/>
        <end position="140"/>
    </location>
</feature>
<dbReference type="RefSeq" id="WP_125966270.1">
    <property type="nucleotide sequence ID" value="NZ_RXFQ01000015.1"/>
</dbReference>
<reference evidence="2 3" key="1">
    <citation type="submission" date="2018-12" db="EMBL/GenBank/DDBJ databases">
        <title>The genome sequences of strain 502.</title>
        <authorList>
            <person name="Gao J."/>
            <person name="Sun J."/>
        </authorList>
    </citation>
    <scope>NUCLEOTIDE SEQUENCE [LARGE SCALE GENOMIC DNA]</scope>
    <source>
        <strain evidence="2 3">502</strain>
    </source>
</reference>
<comment type="caution">
    <text evidence="2">The sequence shown here is derived from an EMBL/GenBank/DDBJ whole genome shotgun (WGS) entry which is preliminary data.</text>
</comment>
<dbReference type="Proteomes" id="UP000271137">
    <property type="component" value="Unassembled WGS sequence"/>
</dbReference>
<organism evidence="2 3">
    <name type="scientific">Variovorax beijingensis</name>
    <dbReference type="NCBI Taxonomy" id="2496117"/>
    <lineage>
        <taxon>Bacteria</taxon>
        <taxon>Pseudomonadati</taxon>
        <taxon>Pseudomonadota</taxon>
        <taxon>Betaproteobacteria</taxon>
        <taxon>Burkholderiales</taxon>
        <taxon>Comamonadaceae</taxon>
        <taxon>Variovorax</taxon>
    </lineage>
</organism>
<dbReference type="Pfam" id="PF06527">
    <property type="entry name" value="TniQ"/>
    <property type="match status" value="1"/>
</dbReference>
<protein>
    <recommendedName>
        <fullName evidence="1">TniQ domain-containing protein</fullName>
    </recommendedName>
</protein>
<evidence type="ECO:0000313" key="3">
    <source>
        <dbReference type="Proteomes" id="UP000271137"/>
    </source>
</evidence>